<keyword evidence="1" id="KW-0812">Transmembrane</keyword>
<organism evidence="3 4">
    <name type="scientific">Candidatus Desulfatibia vada</name>
    <dbReference type="NCBI Taxonomy" id="2841696"/>
    <lineage>
        <taxon>Bacteria</taxon>
        <taxon>Pseudomonadati</taxon>
        <taxon>Thermodesulfobacteriota</taxon>
        <taxon>Desulfobacteria</taxon>
        <taxon>Desulfobacterales</taxon>
        <taxon>Desulfobacterales incertae sedis</taxon>
        <taxon>Candidatus Desulfatibia</taxon>
    </lineage>
</organism>
<evidence type="ECO:0000313" key="3">
    <source>
        <dbReference type="EMBL" id="MBC8432904.1"/>
    </source>
</evidence>
<sequence length="169" mass="19312">MPIRPNNTWIKVTWQMPAIILIAGLTGLFVNYFRADTMPFKADWSIKTHEITADGKRLDISLVEAEKLFTKKRAVFFDARSWEDYENGHISGARSLPWHEVWQRFNEATKDISTDTTIITYCDGETCNLSHDLAIFLKGMGFSNVRVLVNGWTVWQESRLPVAKGNEGS</sequence>
<dbReference type="PANTHER" id="PTHR43031">
    <property type="entry name" value="FAD-DEPENDENT OXIDOREDUCTASE"/>
    <property type="match status" value="1"/>
</dbReference>
<feature type="domain" description="Rhodanese" evidence="2">
    <location>
        <begin position="70"/>
        <end position="164"/>
    </location>
</feature>
<evidence type="ECO:0000259" key="2">
    <source>
        <dbReference type="PROSITE" id="PS50206"/>
    </source>
</evidence>
<dbReference type="Proteomes" id="UP000605201">
    <property type="component" value="Unassembled WGS sequence"/>
</dbReference>
<dbReference type="Pfam" id="PF00581">
    <property type="entry name" value="Rhodanese"/>
    <property type="match status" value="1"/>
</dbReference>
<keyword evidence="1" id="KW-0472">Membrane</keyword>
<dbReference type="InterPro" id="IPR036873">
    <property type="entry name" value="Rhodanese-like_dom_sf"/>
</dbReference>
<dbReference type="CDD" id="cd00158">
    <property type="entry name" value="RHOD"/>
    <property type="match status" value="1"/>
</dbReference>
<name>A0A8J6TL63_9BACT</name>
<evidence type="ECO:0000313" key="4">
    <source>
        <dbReference type="Proteomes" id="UP000605201"/>
    </source>
</evidence>
<protein>
    <submittedName>
        <fullName evidence="3">Rhodanese-like domain-containing protein</fullName>
    </submittedName>
</protein>
<dbReference type="InterPro" id="IPR001763">
    <property type="entry name" value="Rhodanese-like_dom"/>
</dbReference>
<evidence type="ECO:0000256" key="1">
    <source>
        <dbReference type="SAM" id="Phobius"/>
    </source>
</evidence>
<dbReference type="SUPFAM" id="SSF52821">
    <property type="entry name" value="Rhodanese/Cell cycle control phosphatase"/>
    <property type="match status" value="1"/>
</dbReference>
<dbReference type="Gene3D" id="3.40.250.10">
    <property type="entry name" value="Rhodanese-like domain"/>
    <property type="match status" value="1"/>
</dbReference>
<accession>A0A8J6TL63</accession>
<dbReference type="AlphaFoldDB" id="A0A8J6TL63"/>
<keyword evidence="1" id="KW-1133">Transmembrane helix</keyword>
<comment type="caution">
    <text evidence="3">The sequence shown here is derived from an EMBL/GenBank/DDBJ whole genome shotgun (WGS) entry which is preliminary data.</text>
</comment>
<dbReference type="EMBL" id="JACNIG010000253">
    <property type="protein sequence ID" value="MBC8432904.1"/>
    <property type="molecule type" value="Genomic_DNA"/>
</dbReference>
<gene>
    <name evidence="3" type="ORF">H8D96_13420</name>
</gene>
<dbReference type="PANTHER" id="PTHR43031:SF1">
    <property type="entry name" value="PYRIDINE NUCLEOTIDE-DISULPHIDE OXIDOREDUCTASE"/>
    <property type="match status" value="1"/>
</dbReference>
<proteinExistence type="predicted"/>
<dbReference type="SMART" id="SM00450">
    <property type="entry name" value="RHOD"/>
    <property type="match status" value="1"/>
</dbReference>
<dbReference type="InterPro" id="IPR050229">
    <property type="entry name" value="GlpE_sulfurtransferase"/>
</dbReference>
<dbReference type="PROSITE" id="PS50206">
    <property type="entry name" value="RHODANESE_3"/>
    <property type="match status" value="1"/>
</dbReference>
<feature type="transmembrane region" description="Helical" evidence="1">
    <location>
        <begin position="12"/>
        <end position="33"/>
    </location>
</feature>
<reference evidence="3 4" key="1">
    <citation type="submission" date="2020-08" db="EMBL/GenBank/DDBJ databases">
        <title>Bridging the membrane lipid divide: bacteria of the FCB group superphylum have the potential to synthesize archaeal ether lipids.</title>
        <authorList>
            <person name="Villanueva L."/>
            <person name="Von Meijenfeldt F.A.B."/>
            <person name="Westbye A.B."/>
            <person name="Yadav S."/>
            <person name="Hopmans E.C."/>
            <person name="Dutilh B.E."/>
            <person name="Sinninghe Damste J.S."/>
        </authorList>
    </citation>
    <scope>NUCLEOTIDE SEQUENCE [LARGE SCALE GENOMIC DNA]</scope>
    <source>
        <strain evidence="3">NIOZ-UU17</strain>
    </source>
</reference>